<gene>
    <name evidence="2" type="ORF">E2C01_028285</name>
</gene>
<reference evidence="2 3" key="1">
    <citation type="submission" date="2019-05" db="EMBL/GenBank/DDBJ databases">
        <title>Another draft genome of Portunus trituberculatus and its Hox gene families provides insights of decapod evolution.</title>
        <authorList>
            <person name="Jeong J.-H."/>
            <person name="Song I."/>
            <person name="Kim S."/>
            <person name="Choi T."/>
            <person name="Kim D."/>
            <person name="Ryu S."/>
            <person name="Kim W."/>
        </authorList>
    </citation>
    <scope>NUCLEOTIDE SEQUENCE [LARGE SCALE GENOMIC DNA]</scope>
    <source>
        <tissue evidence="2">Muscle</tissue>
    </source>
</reference>
<keyword evidence="3" id="KW-1185">Reference proteome</keyword>
<evidence type="ECO:0000313" key="3">
    <source>
        <dbReference type="Proteomes" id="UP000324222"/>
    </source>
</evidence>
<keyword evidence="1" id="KW-1133">Transmembrane helix</keyword>
<evidence type="ECO:0000256" key="1">
    <source>
        <dbReference type="SAM" id="Phobius"/>
    </source>
</evidence>
<evidence type="ECO:0008006" key="4">
    <source>
        <dbReference type="Google" id="ProtNLM"/>
    </source>
</evidence>
<sequence length="165" mass="18414">MKSSSREPSLYKETILPSPTTTQNDVQIMKSPVEEWLEKLELVCTLQGITELHTVVPLRLVAGAFSIYQQLDSKDKTNFKQVKAALISAFAVDKFVAYDQFVTRWLRDGESVDVYLADLRRLAALFGGIPYVGLGCAFMVGLPASVNRILRAGSRLENLNITEIF</sequence>
<protein>
    <recommendedName>
        <fullName evidence="4">Retrotransposon gag domain-containing protein</fullName>
    </recommendedName>
</protein>
<dbReference type="EMBL" id="VSRR010003151">
    <property type="protein sequence ID" value="MPC34881.1"/>
    <property type="molecule type" value="Genomic_DNA"/>
</dbReference>
<organism evidence="2 3">
    <name type="scientific">Portunus trituberculatus</name>
    <name type="common">Swimming crab</name>
    <name type="synonym">Neptunus trituberculatus</name>
    <dbReference type="NCBI Taxonomy" id="210409"/>
    <lineage>
        <taxon>Eukaryota</taxon>
        <taxon>Metazoa</taxon>
        <taxon>Ecdysozoa</taxon>
        <taxon>Arthropoda</taxon>
        <taxon>Crustacea</taxon>
        <taxon>Multicrustacea</taxon>
        <taxon>Malacostraca</taxon>
        <taxon>Eumalacostraca</taxon>
        <taxon>Eucarida</taxon>
        <taxon>Decapoda</taxon>
        <taxon>Pleocyemata</taxon>
        <taxon>Brachyura</taxon>
        <taxon>Eubrachyura</taxon>
        <taxon>Portunoidea</taxon>
        <taxon>Portunidae</taxon>
        <taxon>Portuninae</taxon>
        <taxon>Portunus</taxon>
    </lineage>
</organism>
<proteinExistence type="predicted"/>
<dbReference type="Proteomes" id="UP000324222">
    <property type="component" value="Unassembled WGS sequence"/>
</dbReference>
<accession>A0A5B7EK88</accession>
<comment type="caution">
    <text evidence="2">The sequence shown here is derived from an EMBL/GenBank/DDBJ whole genome shotgun (WGS) entry which is preliminary data.</text>
</comment>
<name>A0A5B7EK88_PORTR</name>
<evidence type="ECO:0000313" key="2">
    <source>
        <dbReference type="EMBL" id="MPC34881.1"/>
    </source>
</evidence>
<dbReference type="AlphaFoldDB" id="A0A5B7EK88"/>
<keyword evidence="1" id="KW-0472">Membrane</keyword>
<dbReference type="OrthoDB" id="6367876at2759"/>
<feature type="transmembrane region" description="Helical" evidence="1">
    <location>
        <begin position="122"/>
        <end position="146"/>
    </location>
</feature>
<keyword evidence="1" id="KW-0812">Transmembrane</keyword>